<dbReference type="PANTHER" id="PTHR35004:SF6">
    <property type="entry name" value="TRANSPOSASE"/>
    <property type="match status" value="1"/>
</dbReference>
<evidence type="ECO:0000313" key="1">
    <source>
        <dbReference type="EMBL" id="SFP69688.1"/>
    </source>
</evidence>
<name>A0A1I5SG01_9FIRM</name>
<dbReference type="EMBL" id="FOXR01000002">
    <property type="protein sequence ID" value="SFP69688.1"/>
    <property type="molecule type" value="Genomic_DNA"/>
</dbReference>
<dbReference type="PANTHER" id="PTHR35004">
    <property type="entry name" value="TRANSPOSASE RV3428C-RELATED"/>
    <property type="match status" value="1"/>
</dbReference>
<reference evidence="1 2" key="1">
    <citation type="submission" date="2016-10" db="EMBL/GenBank/DDBJ databases">
        <authorList>
            <person name="de Groot N.N."/>
        </authorList>
    </citation>
    <scope>NUCLEOTIDE SEQUENCE [LARGE SCALE GENOMIC DNA]</scope>
    <source>
        <strain evidence="1 2">DSM 20678</strain>
    </source>
</reference>
<dbReference type="Proteomes" id="UP000198577">
    <property type="component" value="Unassembled WGS sequence"/>
</dbReference>
<evidence type="ECO:0000313" key="2">
    <source>
        <dbReference type="Proteomes" id="UP000198577"/>
    </source>
</evidence>
<dbReference type="AlphaFoldDB" id="A0A1I5SG01"/>
<evidence type="ECO:0008006" key="3">
    <source>
        <dbReference type="Google" id="ProtNLM"/>
    </source>
</evidence>
<proteinExistence type="predicted"/>
<protein>
    <recommendedName>
        <fullName evidence="3">Integrase core domain-containing protein</fullName>
    </recommendedName>
</protein>
<accession>A0A1I5SG01</accession>
<gene>
    <name evidence="1" type="ORF">SAMN05444406_102124</name>
</gene>
<keyword evidence="2" id="KW-1185">Reference proteome</keyword>
<dbReference type="STRING" id="937334.SAMN05444406_102124"/>
<sequence>MRKLYIFVMVLGYSRAIYVEFTNRCNIHTFICSLIHGFEYFGGVTDIVFTDRMKTVILVDENNRPIKKKVLLEIRCDISEGRCKQLKLLIKNDIFLTEW</sequence>
<organism evidence="1 2">
    <name type="scientific">Caldicoprobacter faecalis</name>
    <dbReference type="NCBI Taxonomy" id="937334"/>
    <lineage>
        <taxon>Bacteria</taxon>
        <taxon>Bacillati</taxon>
        <taxon>Bacillota</taxon>
        <taxon>Clostridia</taxon>
        <taxon>Caldicoprobacterales</taxon>
        <taxon>Caldicoprobacteraceae</taxon>
        <taxon>Caldicoprobacter</taxon>
    </lineage>
</organism>